<dbReference type="InterPro" id="IPR036388">
    <property type="entry name" value="WH-like_DNA-bd_sf"/>
</dbReference>
<evidence type="ECO:0000313" key="7">
    <source>
        <dbReference type="Proteomes" id="UP000238563"/>
    </source>
</evidence>
<dbReference type="Gene3D" id="3.40.190.290">
    <property type="match status" value="1"/>
</dbReference>
<dbReference type="GO" id="GO:0006351">
    <property type="term" value="P:DNA-templated transcription"/>
    <property type="evidence" value="ECO:0007669"/>
    <property type="project" value="TreeGrafter"/>
</dbReference>
<reference evidence="6 7" key="1">
    <citation type="submission" date="2018-02" db="EMBL/GenBank/DDBJ databases">
        <title>The draft genome of Phyllobacterium myrsinacearum DSM5892.</title>
        <authorList>
            <person name="Li L."/>
            <person name="Liu L."/>
            <person name="Zhang X."/>
            <person name="Wang T."/>
        </authorList>
    </citation>
    <scope>NUCLEOTIDE SEQUENCE [LARGE SCALE GENOMIC DNA]</scope>
    <source>
        <strain evidence="6 7">DSM 5892</strain>
    </source>
</reference>
<organism evidence="6 7">
    <name type="scientific">Phyllobacterium myrsinacearum</name>
    <dbReference type="NCBI Taxonomy" id="28101"/>
    <lineage>
        <taxon>Bacteria</taxon>
        <taxon>Pseudomonadati</taxon>
        <taxon>Pseudomonadota</taxon>
        <taxon>Alphaproteobacteria</taxon>
        <taxon>Hyphomicrobiales</taxon>
        <taxon>Phyllobacteriaceae</taxon>
        <taxon>Phyllobacterium</taxon>
    </lineage>
</organism>
<dbReference type="PROSITE" id="PS50931">
    <property type="entry name" value="HTH_LYSR"/>
    <property type="match status" value="1"/>
</dbReference>
<sequence>MQQQDHRRISWSGLTVENFNIADFLGPVTYCHRVHLSFVFRNVVHFSLENNKKTLKVLITGLETLMDRLEAMSIFVAVVEAGSLAGAARKLGLSPASVTRAVTQLETTAGERLLERTTRRFAITEAGERHVSTYRLMLEELAHLETRTQDMDISGSVVITAPELFGRMKVMPVIESFLTTHPRIQVRVLLLNRLVDLVGEGVDIAVRLADLPDSSMRAIRIGEVRRLTCAAPSYLTERTVPTRPTDLANHWCIGLNEAGAQELWPYRESASAHRVRSVRVSCRIALNSAGAAIDAAERGMGIVRPLSYQVERQIAEGTLIALLPEYEPDPIPVHLVFQPRRFEGGALRAFIDFAVPILRKSVSGTATSTS</sequence>
<dbReference type="FunFam" id="1.10.10.10:FF:000001">
    <property type="entry name" value="LysR family transcriptional regulator"/>
    <property type="match status" value="1"/>
</dbReference>
<evidence type="ECO:0000256" key="4">
    <source>
        <dbReference type="ARBA" id="ARBA00023163"/>
    </source>
</evidence>
<comment type="similarity">
    <text evidence="1">Belongs to the LysR transcriptional regulatory family.</text>
</comment>
<evidence type="ECO:0000256" key="3">
    <source>
        <dbReference type="ARBA" id="ARBA00023125"/>
    </source>
</evidence>
<dbReference type="SUPFAM" id="SSF46785">
    <property type="entry name" value="Winged helix' DNA-binding domain"/>
    <property type="match status" value="1"/>
</dbReference>
<dbReference type="PANTHER" id="PTHR30537">
    <property type="entry name" value="HTH-TYPE TRANSCRIPTIONAL REGULATOR"/>
    <property type="match status" value="1"/>
</dbReference>
<dbReference type="Gene3D" id="1.10.10.10">
    <property type="entry name" value="Winged helix-like DNA-binding domain superfamily/Winged helix DNA-binding domain"/>
    <property type="match status" value="1"/>
</dbReference>
<dbReference type="InterPro" id="IPR058163">
    <property type="entry name" value="LysR-type_TF_proteobact-type"/>
</dbReference>
<proteinExistence type="inferred from homology"/>
<keyword evidence="3" id="KW-0238">DNA-binding</keyword>
<dbReference type="InterPro" id="IPR005119">
    <property type="entry name" value="LysR_subst-bd"/>
</dbReference>
<dbReference type="EMBL" id="PVBT01000009">
    <property type="protein sequence ID" value="PRD49924.1"/>
    <property type="molecule type" value="Genomic_DNA"/>
</dbReference>
<dbReference type="OrthoDB" id="9786526at2"/>
<keyword evidence="2" id="KW-0805">Transcription regulation</keyword>
<evidence type="ECO:0000313" key="6">
    <source>
        <dbReference type="EMBL" id="PRD49924.1"/>
    </source>
</evidence>
<comment type="caution">
    <text evidence="6">The sequence shown here is derived from an EMBL/GenBank/DDBJ whole genome shotgun (WGS) entry which is preliminary data.</text>
</comment>
<evidence type="ECO:0000256" key="2">
    <source>
        <dbReference type="ARBA" id="ARBA00023015"/>
    </source>
</evidence>
<dbReference type="PANTHER" id="PTHR30537:SF5">
    <property type="entry name" value="HTH-TYPE TRANSCRIPTIONAL ACTIVATOR TTDR-RELATED"/>
    <property type="match status" value="1"/>
</dbReference>
<dbReference type="InterPro" id="IPR036390">
    <property type="entry name" value="WH_DNA-bd_sf"/>
</dbReference>
<dbReference type="SUPFAM" id="SSF53850">
    <property type="entry name" value="Periplasmic binding protein-like II"/>
    <property type="match status" value="1"/>
</dbReference>
<dbReference type="Pfam" id="PF03466">
    <property type="entry name" value="LysR_substrate"/>
    <property type="match status" value="1"/>
</dbReference>
<dbReference type="GO" id="GO:0043565">
    <property type="term" value="F:sequence-specific DNA binding"/>
    <property type="evidence" value="ECO:0007669"/>
    <property type="project" value="TreeGrafter"/>
</dbReference>
<keyword evidence="7" id="KW-1185">Reference proteome</keyword>
<name>A0A2S9JAX9_9HYPH</name>
<gene>
    <name evidence="6" type="ORF">C5750_24180</name>
</gene>
<evidence type="ECO:0000256" key="1">
    <source>
        <dbReference type="ARBA" id="ARBA00009437"/>
    </source>
</evidence>
<dbReference type="Proteomes" id="UP000238563">
    <property type="component" value="Unassembled WGS sequence"/>
</dbReference>
<keyword evidence="4" id="KW-0804">Transcription</keyword>
<dbReference type="InterPro" id="IPR000847">
    <property type="entry name" value="LysR_HTH_N"/>
</dbReference>
<evidence type="ECO:0000259" key="5">
    <source>
        <dbReference type="PROSITE" id="PS50931"/>
    </source>
</evidence>
<accession>A0A2S9JAX9</accession>
<protein>
    <submittedName>
        <fullName evidence="6">LysR family transcriptional regulator</fullName>
    </submittedName>
</protein>
<dbReference type="CDD" id="cd08471">
    <property type="entry name" value="PBP2_CrgA_like_2"/>
    <property type="match status" value="1"/>
</dbReference>
<dbReference type="Pfam" id="PF00126">
    <property type="entry name" value="HTH_1"/>
    <property type="match status" value="1"/>
</dbReference>
<dbReference type="GO" id="GO:0003700">
    <property type="term" value="F:DNA-binding transcription factor activity"/>
    <property type="evidence" value="ECO:0007669"/>
    <property type="project" value="InterPro"/>
</dbReference>
<dbReference type="AlphaFoldDB" id="A0A2S9JAX9"/>
<feature type="domain" description="HTH lysR-type" evidence="5">
    <location>
        <begin position="67"/>
        <end position="124"/>
    </location>
</feature>